<proteinExistence type="predicted"/>
<gene>
    <name evidence="1" type="ORF">ACJMK2_035541</name>
</gene>
<organism evidence="1 2">
    <name type="scientific">Sinanodonta woodiana</name>
    <name type="common">Chinese pond mussel</name>
    <name type="synonym">Anodonta woodiana</name>
    <dbReference type="NCBI Taxonomy" id="1069815"/>
    <lineage>
        <taxon>Eukaryota</taxon>
        <taxon>Metazoa</taxon>
        <taxon>Spiralia</taxon>
        <taxon>Lophotrochozoa</taxon>
        <taxon>Mollusca</taxon>
        <taxon>Bivalvia</taxon>
        <taxon>Autobranchia</taxon>
        <taxon>Heteroconchia</taxon>
        <taxon>Palaeoheterodonta</taxon>
        <taxon>Unionida</taxon>
        <taxon>Unionoidea</taxon>
        <taxon>Unionidae</taxon>
        <taxon>Unioninae</taxon>
        <taxon>Sinanodonta</taxon>
    </lineage>
</organism>
<evidence type="ECO:0000313" key="1">
    <source>
        <dbReference type="EMBL" id="KAL3877898.1"/>
    </source>
</evidence>
<dbReference type="Proteomes" id="UP001634394">
    <property type="component" value="Unassembled WGS sequence"/>
</dbReference>
<reference evidence="1 2" key="1">
    <citation type="submission" date="2024-11" db="EMBL/GenBank/DDBJ databases">
        <title>Chromosome-level genome assembly of the freshwater bivalve Anodonta woodiana.</title>
        <authorList>
            <person name="Chen X."/>
        </authorList>
    </citation>
    <scope>NUCLEOTIDE SEQUENCE [LARGE SCALE GENOMIC DNA]</scope>
    <source>
        <strain evidence="1">MN2024</strain>
        <tissue evidence="1">Gills</tissue>
    </source>
</reference>
<protein>
    <submittedName>
        <fullName evidence="1">Uncharacterized protein</fullName>
    </submittedName>
</protein>
<accession>A0ABD3WYS1</accession>
<name>A0ABD3WYS1_SINWO</name>
<dbReference type="AlphaFoldDB" id="A0ABD3WYS1"/>
<evidence type="ECO:0000313" key="2">
    <source>
        <dbReference type="Proteomes" id="UP001634394"/>
    </source>
</evidence>
<dbReference type="EMBL" id="JBJQND010000005">
    <property type="protein sequence ID" value="KAL3877898.1"/>
    <property type="molecule type" value="Genomic_DNA"/>
</dbReference>
<keyword evidence="2" id="KW-1185">Reference proteome</keyword>
<comment type="caution">
    <text evidence="1">The sequence shown here is derived from an EMBL/GenBank/DDBJ whole genome shotgun (WGS) entry which is preliminary data.</text>
</comment>
<sequence length="93" mass="10958">MYRDTLDVTSKQRYGDKIGLIEKQDPYTLEKHRWTQDVDNIKETFQQPFIPKVLNNKFPKLLSELFNDELIDASFSEILAYCKNVNVSVSKEE</sequence>